<dbReference type="Proteomes" id="UP000185596">
    <property type="component" value="Unassembled WGS sequence"/>
</dbReference>
<name>A0A1Q8CUR3_9PSEU</name>
<keyword evidence="4" id="KW-1185">Reference proteome</keyword>
<dbReference type="RefSeq" id="WP_075124947.1">
    <property type="nucleotide sequence ID" value="NZ_MSIE01000011.1"/>
</dbReference>
<accession>A0A1Q8CUR3</accession>
<feature type="compositionally biased region" description="Low complexity" evidence="1">
    <location>
        <begin position="44"/>
        <end position="58"/>
    </location>
</feature>
<evidence type="ECO:0000256" key="2">
    <source>
        <dbReference type="SAM" id="Phobius"/>
    </source>
</evidence>
<dbReference type="OrthoDB" id="3699918at2"/>
<dbReference type="SUPFAM" id="SSF81995">
    <property type="entry name" value="beta-sandwich domain of Sec23/24"/>
    <property type="match status" value="1"/>
</dbReference>
<protein>
    <recommendedName>
        <fullName evidence="5">DUF4878 domain-containing protein</fullName>
    </recommendedName>
</protein>
<feature type="region of interest" description="Disordered" evidence="1">
    <location>
        <begin position="1"/>
        <end position="73"/>
    </location>
</feature>
<comment type="caution">
    <text evidence="3">The sequence shown here is derived from an EMBL/GenBank/DDBJ whole genome shotgun (WGS) entry which is preliminary data.</text>
</comment>
<proteinExistence type="predicted"/>
<evidence type="ECO:0000313" key="4">
    <source>
        <dbReference type="Proteomes" id="UP000185596"/>
    </source>
</evidence>
<feature type="compositionally biased region" description="Acidic residues" evidence="1">
    <location>
        <begin position="122"/>
        <end position="147"/>
    </location>
</feature>
<dbReference type="EMBL" id="MSIE01000011">
    <property type="protein sequence ID" value="OLF18089.1"/>
    <property type="molecule type" value="Genomic_DNA"/>
</dbReference>
<evidence type="ECO:0008006" key="5">
    <source>
        <dbReference type="Google" id="ProtNLM"/>
    </source>
</evidence>
<keyword evidence="2" id="KW-0812">Transmembrane</keyword>
<feature type="transmembrane region" description="Helical" evidence="2">
    <location>
        <begin position="77"/>
        <end position="99"/>
    </location>
</feature>
<keyword evidence="2" id="KW-1133">Transmembrane helix</keyword>
<organism evidence="3 4">
    <name type="scientific">Actinophytocola xanthii</name>
    <dbReference type="NCBI Taxonomy" id="1912961"/>
    <lineage>
        <taxon>Bacteria</taxon>
        <taxon>Bacillati</taxon>
        <taxon>Actinomycetota</taxon>
        <taxon>Actinomycetes</taxon>
        <taxon>Pseudonocardiales</taxon>
        <taxon>Pseudonocardiaceae</taxon>
    </lineage>
</organism>
<feature type="region of interest" description="Disordered" evidence="1">
    <location>
        <begin position="105"/>
        <end position="158"/>
    </location>
</feature>
<reference evidence="3 4" key="1">
    <citation type="submission" date="2016-12" db="EMBL/GenBank/DDBJ databases">
        <title>The draft genome sequence of Actinophytocola sp. 11-183.</title>
        <authorList>
            <person name="Wang W."/>
            <person name="Yuan L."/>
        </authorList>
    </citation>
    <scope>NUCLEOTIDE SEQUENCE [LARGE SCALE GENOMIC DNA]</scope>
    <source>
        <strain evidence="3 4">11-183</strain>
    </source>
</reference>
<evidence type="ECO:0000313" key="3">
    <source>
        <dbReference type="EMBL" id="OLF18089.1"/>
    </source>
</evidence>
<dbReference type="AlphaFoldDB" id="A0A1Q8CUR3"/>
<gene>
    <name evidence="3" type="ORF">BU204_08070</name>
</gene>
<feature type="compositionally biased region" description="Low complexity" evidence="1">
    <location>
        <begin position="27"/>
        <end position="37"/>
    </location>
</feature>
<keyword evidence="2" id="KW-0472">Membrane</keyword>
<sequence>MTYPPQQPGPYGSDPYGQQPQSPPYGQPQQQPPYGGQPSPPYGQPQVPQYGGQTSYQGLGYGGGQPPEPPKKRNTGMIVAIVLIALLVLGGGGVALYLLTKDDDKQTASEGNTGPSESQSPSEDEQTPSEDEQTPSDDATDEEDPTDGGDSGNTPEDVRQAYMTAYENKQFSDVVNSACAAYKSEYGTDTTELEQQLAPFEITATADGEPEVNGNTATANIDLELSKGGTTEKPSIFIKIVEEDGEWRFCGEGQA</sequence>
<evidence type="ECO:0000256" key="1">
    <source>
        <dbReference type="SAM" id="MobiDB-lite"/>
    </source>
</evidence>
<dbReference type="STRING" id="1912961.BU204_08070"/>